<reference evidence="1" key="1">
    <citation type="journal article" date="2014" name="Int. J. Syst. Evol. Microbiol.">
        <title>Complete genome sequence of Corynebacterium casei LMG S-19264T (=DSM 44701T), isolated from a smear-ripened cheese.</title>
        <authorList>
            <consortium name="US DOE Joint Genome Institute (JGI-PGF)"/>
            <person name="Walter F."/>
            <person name="Albersmeier A."/>
            <person name="Kalinowski J."/>
            <person name="Ruckert C."/>
        </authorList>
    </citation>
    <scope>NUCLEOTIDE SEQUENCE</scope>
    <source>
        <strain evidence="1">JCM 4988</strain>
    </source>
</reference>
<comment type="caution">
    <text evidence="1">The sequence shown here is derived from an EMBL/GenBank/DDBJ whole genome shotgun (WGS) entry which is preliminary data.</text>
</comment>
<name>A0A918QH11_9ACTN</name>
<dbReference type="Proteomes" id="UP000630936">
    <property type="component" value="Unassembled WGS sequence"/>
</dbReference>
<evidence type="ECO:0000313" key="2">
    <source>
        <dbReference type="Proteomes" id="UP000630936"/>
    </source>
</evidence>
<sequence length="216" mass="23118">MHRHADMYAKVEATINRLSARVYVGLRDGPLDAGDVVALACELLDWGGGGEAVREVVERDPARVPAAEMAVLARGVLEEIGFEPGFDLEPGLLETLRRALRVVTRDLRTRGIEGEPEVVVEESTYPEAAVVRLPSGRLLGNDGTLPPCSGEDMAGAVAAVAEMVHTGLLKETWTVWPQCAEHRLGAHAAERAERAVWWCGGGDGHALAEVGELGRA</sequence>
<protein>
    <submittedName>
        <fullName evidence="1">Uncharacterized protein</fullName>
    </submittedName>
</protein>
<gene>
    <name evidence="1" type="ORF">GCM10010387_44990</name>
</gene>
<keyword evidence="2" id="KW-1185">Reference proteome</keyword>
<evidence type="ECO:0000313" key="1">
    <source>
        <dbReference type="EMBL" id="GGZ45484.1"/>
    </source>
</evidence>
<dbReference type="AlphaFoldDB" id="A0A918QH11"/>
<proteinExistence type="predicted"/>
<accession>A0A918QH11</accession>
<reference evidence="1" key="2">
    <citation type="submission" date="2020-09" db="EMBL/GenBank/DDBJ databases">
        <authorList>
            <person name="Sun Q."/>
            <person name="Ohkuma M."/>
        </authorList>
    </citation>
    <scope>NUCLEOTIDE SEQUENCE</scope>
    <source>
        <strain evidence="1">JCM 4988</strain>
    </source>
</reference>
<dbReference type="EMBL" id="BMWG01000015">
    <property type="protein sequence ID" value="GGZ45484.1"/>
    <property type="molecule type" value="Genomic_DNA"/>
</dbReference>
<organism evidence="1 2">
    <name type="scientific">Streptomyces inusitatus</name>
    <dbReference type="NCBI Taxonomy" id="68221"/>
    <lineage>
        <taxon>Bacteria</taxon>
        <taxon>Bacillati</taxon>
        <taxon>Actinomycetota</taxon>
        <taxon>Actinomycetes</taxon>
        <taxon>Kitasatosporales</taxon>
        <taxon>Streptomycetaceae</taxon>
        <taxon>Streptomyces</taxon>
    </lineage>
</organism>